<keyword evidence="2" id="KW-1185">Reference proteome</keyword>
<reference evidence="1" key="1">
    <citation type="journal article" date="2023" name="Insect Mol. Biol.">
        <title>Genome sequencing provides insights into the evolution of gene families encoding plant cell wall-degrading enzymes in longhorned beetles.</title>
        <authorList>
            <person name="Shin N.R."/>
            <person name="Okamura Y."/>
            <person name="Kirsch R."/>
            <person name="Pauchet Y."/>
        </authorList>
    </citation>
    <scope>NUCLEOTIDE SEQUENCE</scope>
    <source>
        <strain evidence="1">MMC_N1</strain>
    </source>
</reference>
<name>A0ABQ9K7Q8_9CUCU</name>
<dbReference type="EMBL" id="JAPWTJ010000003">
    <property type="protein sequence ID" value="KAJ8986082.1"/>
    <property type="molecule type" value="Genomic_DNA"/>
</dbReference>
<sequence length="103" mass="10711">MTDIRLRFRNITSNGRCGPDGVLCCSYNYGCGDDTGPVGFDGVVASGGGPAGHYDGAAGVAEETPDVTKQYNSAFRMVNNSAGLIYVSDSARDNKTERNPPGG</sequence>
<comment type="caution">
    <text evidence="1">The sequence shown here is derived from an EMBL/GenBank/DDBJ whole genome shotgun (WGS) entry which is preliminary data.</text>
</comment>
<organism evidence="1 2">
    <name type="scientific">Molorchus minor</name>
    <dbReference type="NCBI Taxonomy" id="1323400"/>
    <lineage>
        <taxon>Eukaryota</taxon>
        <taxon>Metazoa</taxon>
        <taxon>Ecdysozoa</taxon>
        <taxon>Arthropoda</taxon>
        <taxon>Hexapoda</taxon>
        <taxon>Insecta</taxon>
        <taxon>Pterygota</taxon>
        <taxon>Neoptera</taxon>
        <taxon>Endopterygota</taxon>
        <taxon>Coleoptera</taxon>
        <taxon>Polyphaga</taxon>
        <taxon>Cucujiformia</taxon>
        <taxon>Chrysomeloidea</taxon>
        <taxon>Cerambycidae</taxon>
        <taxon>Lamiinae</taxon>
        <taxon>Monochamini</taxon>
        <taxon>Molorchus</taxon>
    </lineage>
</organism>
<evidence type="ECO:0000313" key="2">
    <source>
        <dbReference type="Proteomes" id="UP001162164"/>
    </source>
</evidence>
<protein>
    <submittedName>
        <fullName evidence="1">Uncharacterized protein</fullName>
    </submittedName>
</protein>
<proteinExistence type="predicted"/>
<evidence type="ECO:0000313" key="1">
    <source>
        <dbReference type="EMBL" id="KAJ8986082.1"/>
    </source>
</evidence>
<dbReference type="Proteomes" id="UP001162164">
    <property type="component" value="Unassembled WGS sequence"/>
</dbReference>
<accession>A0ABQ9K7Q8</accession>
<gene>
    <name evidence="1" type="ORF">NQ317_003377</name>
</gene>